<protein>
    <submittedName>
        <fullName evidence="1">Uncharacterized protein</fullName>
    </submittedName>
</protein>
<organism evidence="1">
    <name type="scientific">Rhizophora mucronata</name>
    <name type="common">Asiatic mangrove</name>
    <dbReference type="NCBI Taxonomy" id="61149"/>
    <lineage>
        <taxon>Eukaryota</taxon>
        <taxon>Viridiplantae</taxon>
        <taxon>Streptophyta</taxon>
        <taxon>Embryophyta</taxon>
        <taxon>Tracheophyta</taxon>
        <taxon>Spermatophyta</taxon>
        <taxon>Magnoliopsida</taxon>
        <taxon>eudicotyledons</taxon>
        <taxon>Gunneridae</taxon>
        <taxon>Pentapetalae</taxon>
        <taxon>rosids</taxon>
        <taxon>fabids</taxon>
        <taxon>Malpighiales</taxon>
        <taxon>Rhizophoraceae</taxon>
        <taxon>Rhizophora</taxon>
    </lineage>
</organism>
<sequence>MHMTVYGACSYNHSFSRNNLSVGSNDHIDIIHDVWISSFTNGNNTTTFNTNICLVNSSVVYDHSICYNSIKRGSWFMP</sequence>
<evidence type="ECO:0000313" key="1">
    <source>
        <dbReference type="EMBL" id="MBX52170.1"/>
    </source>
</evidence>
<accession>A0A2P2PBP5</accession>
<reference evidence="1" key="1">
    <citation type="submission" date="2018-02" db="EMBL/GenBank/DDBJ databases">
        <title>Rhizophora mucronata_Transcriptome.</title>
        <authorList>
            <person name="Meera S.P."/>
            <person name="Sreeshan A."/>
            <person name="Augustine A."/>
        </authorList>
    </citation>
    <scope>NUCLEOTIDE SEQUENCE</scope>
    <source>
        <tissue evidence="1">Leaf</tissue>
    </source>
</reference>
<name>A0A2P2PBP5_RHIMU</name>
<proteinExistence type="predicted"/>
<dbReference type="EMBL" id="GGEC01071686">
    <property type="protein sequence ID" value="MBX52170.1"/>
    <property type="molecule type" value="Transcribed_RNA"/>
</dbReference>
<dbReference type="AlphaFoldDB" id="A0A2P2PBP5"/>